<feature type="transmembrane region" description="Helical" evidence="11">
    <location>
        <begin position="21"/>
        <end position="43"/>
    </location>
</feature>
<evidence type="ECO:0000256" key="11">
    <source>
        <dbReference type="SAM" id="Phobius"/>
    </source>
</evidence>
<dbReference type="Proteomes" id="UP001234343">
    <property type="component" value="Unassembled WGS sequence"/>
</dbReference>
<organism evidence="13 14">
    <name type="scientific">Alteromonas arenosi</name>
    <dbReference type="NCBI Taxonomy" id="3055817"/>
    <lineage>
        <taxon>Bacteria</taxon>
        <taxon>Pseudomonadati</taxon>
        <taxon>Pseudomonadota</taxon>
        <taxon>Gammaproteobacteria</taxon>
        <taxon>Alteromonadales</taxon>
        <taxon>Alteromonadaceae</taxon>
        <taxon>Alteromonas/Salinimonas group</taxon>
        <taxon>Alteromonas</taxon>
    </lineage>
</organism>
<evidence type="ECO:0000256" key="9">
    <source>
        <dbReference type="ARBA" id="ARBA00023136"/>
    </source>
</evidence>
<feature type="region of interest" description="Disordered" evidence="10">
    <location>
        <begin position="66"/>
        <end position="100"/>
    </location>
</feature>
<evidence type="ECO:0000256" key="1">
    <source>
        <dbReference type="ARBA" id="ARBA00004383"/>
    </source>
</evidence>
<evidence type="ECO:0000256" key="3">
    <source>
        <dbReference type="ARBA" id="ARBA00022448"/>
    </source>
</evidence>
<keyword evidence="4" id="KW-1003">Cell membrane</keyword>
<dbReference type="EMBL" id="JAUCBP010000006">
    <property type="protein sequence ID" value="MDM7859825.1"/>
    <property type="molecule type" value="Genomic_DNA"/>
</dbReference>
<keyword evidence="5" id="KW-0997">Cell inner membrane</keyword>
<evidence type="ECO:0000259" key="12">
    <source>
        <dbReference type="PROSITE" id="PS52015"/>
    </source>
</evidence>
<dbReference type="NCBIfam" id="TIGR01352">
    <property type="entry name" value="tonB_Cterm"/>
    <property type="match status" value="1"/>
</dbReference>
<comment type="similarity">
    <text evidence="2">Belongs to the TonB family.</text>
</comment>
<dbReference type="InterPro" id="IPR051045">
    <property type="entry name" value="TonB-dependent_transducer"/>
</dbReference>
<dbReference type="InterPro" id="IPR037682">
    <property type="entry name" value="TonB_C"/>
</dbReference>
<dbReference type="PROSITE" id="PS52015">
    <property type="entry name" value="TONB_CTD"/>
    <property type="match status" value="1"/>
</dbReference>
<evidence type="ECO:0000313" key="14">
    <source>
        <dbReference type="Proteomes" id="UP001234343"/>
    </source>
</evidence>
<feature type="domain" description="TonB C-terminal" evidence="12">
    <location>
        <begin position="126"/>
        <end position="222"/>
    </location>
</feature>
<evidence type="ECO:0000313" key="13">
    <source>
        <dbReference type="EMBL" id="MDM7859825.1"/>
    </source>
</evidence>
<keyword evidence="7" id="KW-0653">Protein transport</keyword>
<name>A0ABT7SUF0_9ALTE</name>
<evidence type="ECO:0000256" key="2">
    <source>
        <dbReference type="ARBA" id="ARBA00006555"/>
    </source>
</evidence>
<keyword evidence="8 11" id="KW-1133">Transmembrane helix</keyword>
<reference evidence="13 14" key="1">
    <citation type="submission" date="2023-06" db="EMBL/GenBank/DDBJ databases">
        <title>Alteromonas sp. ASW11-36 isolated from intertidal sand.</title>
        <authorList>
            <person name="Li Y."/>
        </authorList>
    </citation>
    <scope>NUCLEOTIDE SEQUENCE [LARGE SCALE GENOMIC DNA]</scope>
    <source>
        <strain evidence="13 14">ASW11-36</strain>
    </source>
</reference>
<dbReference type="Gene3D" id="3.30.1150.10">
    <property type="match status" value="1"/>
</dbReference>
<accession>A0ABT7SUF0</accession>
<dbReference type="Pfam" id="PF03544">
    <property type="entry name" value="TonB_C"/>
    <property type="match status" value="1"/>
</dbReference>
<sequence length="222" mass="24580">MKSVFIDQLEQISDRTYSLRFVLLLMFGIAIAGGLTLFMHVLIEASHKELDQSVRANMLDFVRVKREESSAHNRRKPTKPEQQQAPPAPPSPQSEQQDLGDGALEVAVPTVDTGMNVDVGGIGVGQGDGEYLPIVKVAPAYPIKASMEGLEGTCLVQFTVTVTGSTKDVESVPGQCHRYFVRSSVEAAKKFKYKPRIIDGEPIEVPNVRNLFNYYLDQRDEQ</sequence>
<evidence type="ECO:0000256" key="7">
    <source>
        <dbReference type="ARBA" id="ARBA00022927"/>
    </source>
</evidence>
<proteinExistence type="inferred from homology"/>
<keyword evidence="9 11" id="KW-0472">Membrane</keyword>
<comment type="caution">
    <text evidence="13">The sequence shown here is derived from an EMBL/GenBank/DDBJ whole genome shotgun (WGS) entry which is preliminary data.</text>
</comment>
<keyword evidence="6 11" id="KW-0812">Transmembrane</keyword>
<dbReference type="InterPro" id="IPR006260">
    <property type="entry name" value="TonB/TolA_C"/>
</dbReference>
<evidence type="ECO:0000256" key="8">
    <source>
        <dbReference type="ARBA" id="ARBA00022989"/>
    </source>
</evidence>
<dbReference type="SUPFAM" id="SSF74653">
    <property type="entry name" value="TolA/TonB C-terminal domain"/>
    <property type="match status" value="1"/>
</dbReference>
<keyword evidence="14" id="KW-1185">Reference proteome</keyword>
<dbReference type="RefSeq" id="WP_289363973.1">
    <property type="nucleotide sequence ID" value="NZ_JAUCBP010000006.1"/>
</dbReference>
<keyword evidence="3" id="KW-0813">Transport</keyword>
<evidence type="ECO:0000256" key="6">
    <source>
        <dbReference type="ARBA" id="ARBA00022692"/>
    </source>
</evidence>
<evidence type="ECO:0000256" key="5">
    <source>
        <dbReference type="ARBA" id="ARBA00022519"/>
    </source>
</evidence>
<protein>
    <submittedName>
        <fullName evidence="13">Energy transducer TonB</fullName>
    </submittedName>
</protein>
<evidence type="ECO:0000256" key="10">
    <source>
        <dbReference type="SAM" id="MobiDB-lite"/>
    </source>
</evidence>
<comment type="subcellular location">
    <subcellularLocation>
        <location evidence="1">Cell inner membrane</location>
        <topology evidence="1">Single-pass membrane protein</topology>
        <orientation evidence="1">Periplasmic side</orientation>
    </subcellularLocation>
</comment>
<dbReference type="PANTHER" id="PTHR33446">
    <property type="entry name" value="PROTEIN TONB-RELATED"/>
    <property type="match status" value="1"/>
</dbReference>
<evidence type="ECO:0000256" key="4">
    <source>
        <dbReference type="ARBA" id="ARBA00022475"/>
    </source>
</evidence>
<gene>
    <name evidence="13" type="ORF">QTP81_04325</name>
</gene>